<dbReference type="OrthoDB" id="444255at2759"/>
<dbReference type="Proteomes" id="UP000073492">
    <property type="component" value="Unassembled WGS sequence"/>
</dbReference>
<dbReference type="GO" id="GO:0016020">
    <property type="term" value="C:membrane"/>
    <property type="evidence" value="ECO:0007669"/>
    <property type="project" value="UniProtKB-SubCell"/>
</dbReference>
<evidence type="ECO:0000256" key="4">
    <source>
        <dbReference type="ARBA" id="ARBA00023136"/>
    </source>
</evidence>
<protein>
    <recommendedName>
        <fullName evidence="6">LicD/FKTN/FKRP nucleotidyltransferase domain-containing protein</fullName>
    </recommendedName>
</protein>
<evidence type="ECO:0000256" key="3">
    <source>
        <dbReference type="ARBA" id="ARBA00022989"/>
    </source>
</evidence>
<evidence type="ECO:0000259" key="6">
    <source>
        <dbReference type="Pfam" id="PF04991"/>
    </source>
</evidence>
<dbReference type="PANTHER" id="PTHR15407">
    <property type="entry name" value="FUKUTIN-RELATED"/>
    <property type="match status" value="1"/>
</dbReference>
<reference evidence="7 8" key="1">
    <citation type="submission" date="2015-07" db="EMBL/GenBank/DDBJ databases">
        <title>Comparative genomics of the Sigatoka disease complex on banana suggests a link between parallel evolutionary changes in Pseudocercospora fijiensis and Pseudocercospora eumusae and increased virulence on the banana host.</title>
        <authorList>
            <person name="Chang T.-C."/>
            <person name="Salvucci A."/>
            <person name="Crous P.W."/>
            <person name="Stergiopoulos I."/>
        </authorList>
    </citation>
    <scope>NUCLEOTIDE SEQUENCE [LARGE SCALE GENOMIC DNA]</scope>
    <source>
        <strain evidence="7 8">CBS 116634</strain>
    </source>
</reference>
<evidence type="ECO:0000313" key="8">
    <source>
        <dbReference type="Proteomes" id="UP000073492"/>
    </source>
</evidence>
<accession>A0A139I0Y4</accession>
<evidence type="ECO:0000256" key="1">
    <source>
        <dbReference type="ARBA" id="ARBA00004167"/>
    </source>
</evidence>
<dbReference type="Pfam" id="PF04991">
    <property type="entry name" value="LicD"/>
    <property type="match status" value="1"/>
</dbReference>
<evidence type="ECO:0000313" key="7">
    <source>
        <dbReference type="EMBL" id="KXT08327.1"/>
    </source>
</evidence>
<dbReference type="AlphaFoldDB" id="A0A139I0Y4"/>
<comment type="subcellular location">
    <subcellularLocation>
        <location evidence="1">Membrane</location>
        <topology evidence="1">Single-pass membrane protein</topology>
    </subcellularLocation>
</comment>
<comment type="caution">
    <text evidence="7">The sequence shown here is derived from an EMBL/GenBank/DDBJ whole genome shotgun (WGS) entry which is preliminary data.</text>
</comment>
<keyword evidence="2" id="KW-0812">Transmembrane</keyword>
<feature type="signal peptide" evidence="5">
    <location>
        <begin position="1"/>
        <end position="20"/>
    </location>
</feature>
<dbReference type="InterPro" id="IPR009644">
    <property type="entry name" value="FKTN/MNN4/W02B3.4-1"/>
</dbReference>
<proteinExistence type="predicted"/>
<organism evidence="7 8">
    <name type="scientific">Pseudocercospora musae</name>
    <dbReference type="NCBI Taxonomy" id="113226"/>
    <lineage>
        <taxon>Eukaryota</taxon>
        <taxon>Fungi</taxon>
        <taxon>Dikarya</taxon>
        <taxon>Ascomycota</taxon>
        <taxon>Pezizomycotina</taxon>
        <taxon>Dothideomycetes</taxon>
        <taxon>Dothideomycetidae</taxon>
        <taxon>Mycosphaerellales</taxon>
        <taxon>Mycosphaerellaceae</taxon>
        <taxon>Pseudocercospora</taxon>
    </lineage>
</organism>
<dbReference type="EMBL" id="LFZO01000460">
    <property type="protein sequence ID" value="KXT08327.1"/>
    <property type="molecule type" value="Genomic_DNA"/>
</dbReference>
<feature type="chain" id="PRO_5007297074" description="LicD/FKTN/FKRP nucleotidyltransferase domain-containing protein" evidence="5">
    <location>
        <begin position="21"/>
        <end position="292"/>
    </location>
</feature>
<gene>
    <name evidence="7" type="ORF">AC579_925</name>
</gene>
<dbReference type="GO" id="GO:0009100">
    <property type="term" value="P:glycoprotein metabolic process"/>
    <property type="evidence" value="ECO:0007669"/>
    <property type="project" value="UniProtKB-ARBA"/>
</dbReference>
<keyword evidence="3" id="KW-1133">Transmembrane helix</keyword>
<evidence type="ECO:0000256" key="5">
    <source>
        <dbReference type="SAM" id="SignalP"/>
    </source>
</evidence>
<keyword evidence="5" id="KW-0732">Signal</keyword>
<sequence length="292" mass="34484">MKILFGLLVWSLASPEWTRASPLDRRDAGFASVRTRLTRPYIEEEWHKQTKYFHESTFDQHYDGRFADRPLRYDEKQEHLSALVQTYLTTMNEIGAETWLMHGTLLGWYWNRKVMPWDSDIDVMVSEPSIRLLAGNYNMSMHNFKVRGTNMVREYMLEINPHCFEGDVDKENRIDARWIDTDIGLFIDITTLRHNQTAAADGDDESMMVKDRHHYLYDDIYPLREGVFESTPAWIPYSYGDILIEEYGDQALSDIYHDHHRFDSEKEQWVPQKQAVLSASRYDEDKPAVEIT</sequence>
<feature type="domain" description="LicD/FKTN/FKRP nucleotidyltransferase" evidence="6">
    <location>
        <begin position="95"/>
        <end position="193"/>
    </location>
</feature>
<evidence type="ECO:0000256" key="2">
    <source>
        <dbReference type="ARBA" id="ARBA00022692"/>
    </source>
</evidence>
<dbReference type="InterPro" id="IPR007074">
    <property type="entry name" value="LicD/FKTN/FKRP_NTP_transf"/>
</dbReference>
<dbReference type="PANTHER" id="PTHR15407:SF32">
    <property type="entry name" value="PROTEIN (MNN4), PUTATIVE (AFU_ORTHOLOGUE AFUA_1G03790)-RELATED"/>
    <property type="match status" value="1"/>
</dbReference>
<keyword evidence="4" id="KW-0472">Membrane</keyword>
<keyword evidence="8" id="KW-1185">Reference proteome</keyword>
<dbReference type="STRING" id="113226.A0A139I0Y4"/>
<name>A0A139I0Y4_9PEZI</name>